<dbReference type="EMBL" id="PGCL01000001">
    <property type="protein sequence ID" value="TAJ45713.1"/>
    <property type="molecule type" value="Genomic_DNA"/>
</dbReference>
<comment type="caution">
    <text evidence="2">The sequence shown here is derived from an EMBL/GenBank/DDBJ whole genome shotgun (WGS) entry which is preliminary data.</text>
</comment>
<keyword evidence="3" id="KW-1185">Reference proteome</keyword>
<sequence>MVKISLPKKIRIPKEVIIWCVIALLVVGLMYVGWNLYKEMDRSTRTTALNDAIGASQGAILPLNGEVSDLLSSIGDRPSTAECDAYMLRLRALADQGAILTAVHRANVASIDAPISSAGAQGAYLDALTHLHDAFTGWAAASDAYFRYDYDGARSAIADADLNWQAYLESIGQYRQYT</sequence>
<gene>
    <name evidence="2" type="ORF">CUJ86_03095</name>
</gene>
<keyword evidence="1" id="KW-0812">Transmembrane</keyword>
<evidence type="ECO:0000256" key="1">
    <source>
        <dbReference type="SAM" id="Phobius"/>
    </source>
</evidence>
<feature type="transmembrane region" description="Helical" evidence="1">
    <location>
        <begin position="16"/>
        <end position="37"/>
    </location>
</feature>
<dbReference type="RefSeq" id="WP_130646078.1">
    <property type="nucleotide sequence ID" value="NZ_PGCL01000001.1"/>
</dbReference>
<name>A0A483CRH1_9EURY</name>
<evidence type="ECO:0000313" key="3">
    <source>
        <dbReference type="Proteomes" id="UP000292580"/>
    </source>
</evidence>
<reference evidence="2 3" key="1">
    <citation type="submission" date="2017-11" db="EMBL/GenBank/DDBJ databases">
        <title>Isolation and Characterization of Methanofollis Species from Methane Seep Offshore SW Taiwan.</title>
        <authorList>
            <person name="Teng N.-H."/>
            <person name="Lai M.-C."/>
            <person name="Chen S.-C."/>
        </authorList>
    </citation>
    <scope>NUCLEOTIDE SEQUENCE [LARGE SCALE GENOMIC DNA]</scope>
    <source>
        <strain evidence="2 3">FWC-SCC2</strain>
    </source>
</reference>
<proteinExistence type="predicted"/>
<keyword evidence="1" id="KW-1133">Transmembrane helix</keyword>
<keyword evidence="1" id="KW-0472">Membrane</keyword>
<evidence type="ECO:0000313" key="2">
    <source>
        <dbReference type="EMBL" id="TAJ45713.1"/>
    </source>
</evidence>
<protein>
    <recommendedName>
        <fullName evidence="4">Chemotaxis methyl-accepting receptor HlyB-like 4HB MCP domain-containing protein</fullName>
    </recommendedName>
</protein>
<organism evidence="2 3">
    <name type="scientific">Methanofollis fontis</name>
    <dbReference type="NCBI Taxonomy" id="2052832"/>
    <lineage>
        <taxon>Archaea</taxon>
        <taxon>Methanobacteriati</taxon>
        <taxon>Methanobacteriota</taxon>
        <taxon>Stenosarchaea group</taxon>
        <taxon>Methanomicrobia</taxon>
        <taxon>Methanomicrobiales</taxon>
        <taxon>Methanomicrobiaceae</taxon>
        <taxon>Methanofollis</taxon>
    </lineage>
</organism>
<dbReference type="Proteomes" id="UP000292580">
    <property type="component" value="Unassembled WGS sequence"/>
</dbReference>
<dbReference type="AlphaFoldDB" id="A0A483CRH1"/>
<accession>A0A483CRH1</accession>
<dbReference type="OrthoDB" id="111887at2157"/>
<evidence type="ECO:0008006" key="4">
    <source>
        <dbReference type="Google" id="ProtNLM"/>
    </source>
</evidence>